<dbReference type="InterPro" id="IPR012318">
    <property type="entry name" value="HTH_CRP"/>
</dbReference>
<keyword evidence="1" id="KW-0805">Transcription regulation</keyword>
<dbReference type="InterPro" id="IPR036390">
    <property type="entry name" value="WH_DNA-bd_sf"/>
</dbReference>
<dbReference type="PROSITE" id="PS51063">
    <property type="entry name" value="HTH_CRP_2"/>
    <property type="match status" value="1"/>
</dbReference>
<dbReference type="InterPro" id="IPR014710">
    <property type="entry name" value="RmlC-like_jellyroll"/>
</dbReference>
<evidence type="ECO:0000256" key="2">
    <source>
        <dbReference type="ARBA" id="ARBA00023125"/>
    </source>
</evidence>
<organism evidence="6 7">
    <name type="scientific">Paractinoplanes bogorensis</name>
    <dbReference type="NCBI Taxonomy" id="1610840"/>
    <lineage>
        <taxon>Bacteria</taxon>
        <taxon>Bacillati</taxon>
        <taxon>Actinomycetota</taxon>
        <taxon>Actinomycetes</taxon>
        <taxon>Micromonosporales</taxon>
        <taxon>Micromonosporaceae</taxon>
        <taxon>Paractinoplanes</taxon>
    </lineage>
</organism>
<evidence type="ECO:0000259" key="4">
    <source>
        <dbReference type="PROSITE" id="PS50042"/>
    </source>
</evidence>
<dbReference type="PANTHER" id="PTHR24567:SF74">
    <property type="entry name" value="HTH-TYPE TRANSCRIPTIONAL REGULATOR ARCR"/>
    <property type="match status" value="1"/>
</dbReference>
<evidence type="ECO:0000256" key="1">
    <source>
        <dbReference type="ARBA" id="ARBA00023015"/>
    </source>
</evidence>
<protein>
    <submittedName>
        <fullName evidence="6">Crp/Fnr family transcriptional regulator</fullName>
    </submittedName>
</protein>
<comment type="caution">
    <text evidence="6">The sequence shown here is derived from an EMBL/GenBank/DDBJ whole genome shotgun (WGS) entry which is preliminary data.</text>
</comment>
<feature type="domain" description="HTH crp-type" evidence="5">
    <location>
        <begin position="143"/>
        <end position="216"/>
    </location>
</feature>
<dbReference type="CDD" id="cd00038">
    <property type="entry name" value="CAP_ED"/>
    <property type="match status" value="1"/>
</dbReference>
<dbReference type="Gene3D" id="1.10.10.10">
    <property type="entry name" value="Winged helix-like DNA-binding domain superfamily/Winged helix DNA-binding domain"/>
    <property type="match status" value="1"/>
</dbReference>
<proteinExistence type="predicted"/>
<keyword evidence="7" id="KW-1185">Reference proteome</keyword>
<dbReference type="PROSITE" id="PS50042">
    <property type="entry name" value="CNMP_BINDING_3"/>
    <property type="match status" value="1"/>
</dbReference>
<dbReference type="Proteomes" id="UP001519654">
    <property type="component" value="Unassembled WGS sequence"/>
</dbReference>
<dbReference type="RefSeq" id="WP_215791415.1">
    <property type="nucleotide sequence ID" value="NZ_JAHKKG010000008.1"/>
</dbReference>
<dbReference type="SUPFAM" id="SSF51206">
    <property type="entry name" value="cAMP-binding domain-like"/>
    <property type="match status" value="1"/>
</dbReference>
<dbReference type="PANTHER" id="PTHR24567">
    <property type="entry name" value="CRP FAMILY TRANSCRIPTIONAL REGULATORY PROTEIN"/>
    <property type="match status" value="1"/>
</dbReference>
<dbReference type="InterPro" id="IPR000595">
    <property type="entry name" value="cNMP-bd_dom"/>
</dbReference>
<keyword evidence="2" id="KW-0238">DNA-binding</keyword>
<dbReference type="InterPro" id="IPR018490">
    <property type="entry name" value="cNMP-bd_dom_sf"/>
</dbReference>
<accession>A0ABS5YUW4</accession>
<reference evidence="6 7" key="1">
    <citation type="submission" date="2021-06" db="EMBL/GenBank/DDBJ databases">
        <title>Actinoplanes lichenicola sp. nov., and Actinoplanes ovalisporus sp. nov., isolated from lichen in Thailand.</title>
        <authorList>
            <person name="Saeng-In P."/>
            <person name="Kanchanasin P."/>
            <person name="Yuki M."/>
            <person name="Kudo T."/>
            <person name="Ohkuma M."/>
            <person name="Phongsopitanun W."/>
            <person name="Tanasupawat S."/>
        </authorList>
    </citation>
    <scope>NUCLEOTIDE SEQUENCE [LARGE SCALE GENOMIC DNA]</scope>
    <source>
        <strain evidence="6 7">NBRC 110975</strain>
    </source>
</reference>
<sequence length="226" mass="23737">MDEWPPGTLLGDCEPGVARRLTTLGTLIHRTGPAVLIRVDDPGDHSYLLLSGVVKVTVPTTAGGTALLAVRVGGELVGELAALDGRPRSATVTSAGPITARVIAAPDLQRLIAADAPARNAIIGSVVSRLRDEISRRADFSGADVPTRVARVLLALAERYGQDGPTGTLIRPALAQPELATLVDASEPTVQRALRGLREAGLLSNGYRSFHIHDIGRLREAAYPPT</sequence>
<feature type="domain" description="Cyclic nucleotide-binding" evidence="4">
    <location>
        <begin position="36"/>
        <end position="129"/>
    </location>
</feature>
<dbReference type="SMART" id="SM00100">
    <property type="entry name" value="cNMP"/>
    <property type="match status" value="1"/>
</dbReference>
<dbReference type="InterPro" id="IPR050397">
    <property type="entry name" value="Env_Response_Regulators"/>
</dbReference>
<gene>
    <name evidence="6" type="ORF">KOI35_27010</name>
</gene>
<dbReference type="EMBL" id="JAHKKG010000008">
    <property type="protein sequence ID" value="MBU2667163.1"/>
    <property type="molecule type" value="Genomic_DNA"/>
</dbReference>
<evidence type="ECO:0000256" key="3">
    <source>
        <dbReference type="ARBA" id="ARBA00023163"/>
    </source>
</evidence>
<evidence type="ECO:0000313" key="6">
    <source>
        <dbReference type="EMBL" id="MBU2667163.1"/>
    </source>
</evidence>
<dbReference type="Pfam" id="PF00027">
    <property type="entry name" value="cNMP_binding"/>
    <property type="match status" value="1"/>
</dbReference>
<evidence type="ECO:0000259" key="5">
    <source>
        <dbReference type="PROSITE" id="PS51063"/>
    </source>
</evidence>
<dbReference type="SUPFAM" id="SSF46785">
    <property type="entry name" value="Winged helix' DNA-binding domain"/>
    <property type="match status" value="1"/>
</dbReference>
<keyword evidence="3" id="KW-0804">Transcription</keyword>
<evidence type="ECO:0000313" key="7">
    <source>
        <dbReference type="Proteomes" id="UP001519654"/>
    </source>
</evidence>
<name>A0ABS5YUW4_9ACTN</name>
<dbReference type="Pfam" id="PF13545">
    <property type="entry name" value="HTH_Crp_2"/>
    <property type="match status" value="1"/>
</dbReference>
<dbReference type="InterPro" id="IPR036388">
    <property type="entry name" value="WH-like_DNA-bd_sf"/>
</dbReference>
<dbReference type="Gene3D" id="2.60.120.10">
    <property type="entry name" value="Jelly Rolls"/>
    <property type="match status" value="1"/>
</dbReference>